<dbReference type="InterPro" id="IPR044851">
    <property type="entry name" value="Wax_synthase"/>
</dbReference>
<keyword evidence="5 8" id="KW-0812">Transmembrane</keyword>
<dbReference type="AlphaFoldDB" id="A0A1X2IQB4"/>
<keyword evidence="6 8" id="KW-1133">Transmembrane helix</keyword>
<feature type="transmembrane region" description="Helical" evidence="8">
    <location>
        <begin position="180"/>
        <end position="197"/>
    </location>
</feature>
<keyword evidence="7 8" id="KW-0472">Membrane</keyword>
<evidence type="ECO:0000313" key="10">
    <source>
        <dbReference type="EMBL" id="ORZ20471.1"/>
    </source>
</evidence>
<evidence type="ECO:0000313" key="11">
    <source>
        <dbReference type="Proteomes" id="UP000193560"/>
    </source>
</evidence>
<feature type="domain" description="Wax synthase" evidence="9">
    <location>
        <begin position="225"/>
        <end position="299"/>
    </location>
</feature>
<evidence type="ECO:0000256" key="4">
    <source>
        <dbReference type="ARBA" id="ARBA00022679"/>
    </source>
</evidence>
<feature type="transmembrane region" description="Helical" evidence="8">
    <location>
        <begin position="17"/>
        <end position="37"/>
    </location>
</feature>
<dbReference type="Proteomes" id="UP000193560">
    <property type="component" value="Unassembled WGS sequence"/>
</dbReference>
<dbReference type="Pfam" id="PF13813">
    <property type="entry name" value="MBOAT_2"/>
    <property type="match status" value="1"/>
</dbReference>
<protein>
    <recommendedName>
        <fullName evidence="9">Wax synthase domain-containing protein</fullName>
    </recommendedName>
</protein>
<dbReference type="PANTHER" id="PTHR31595">
    <property type="entry name" value="LONG-CHAIN-ALCOHOL O-FATTY-ACYLTRANSFERASE 3-RELATED"/>
    <property type="match status" value="1"/>
</dbReference>
<feature type="transmembrane region" description="Helical" evidence="8">
    <location>
        <begin position="273"/>
        <end position="292"/>
    </location>
</feature>
<evidence type="ECO:0000256" key="7">
    <source>
        <dbReference type="ARBA" id="ARBA00023136"/>
    </source>
</evidence>
<feature type="transmembrane region" description="Helical" evidence="8">
    <location>
        <begin position="43"/>
        <end position="62"/>
    </location>
</feature>
<dbReference type="GO" id="GO:0006629">
    <property type="term" value="P:lipid metabolic process"/>
    <property type="evidence" value="ECO:0007669"/>
    <property type="project" value="InterPro"/>
</dbReference>
<comment type="subcellular location">
    <subcellularLocation>
        <location evidence="1">Membrane</location>
        <topology evidence="1">Multi-pass membrane protein</topology>
    </subcellularLocation>
</comment>
<evidence type="ECO:0000256" key="6">
    <source>
        <dbReference type="ARBA" id="ARBA00022989"/>
    </source>
</evidence>
<feature type="transmembrane region" description="Helical" evidence="8">
    <location>
        <begin position="352"/>
        <end position="370"/>
    </location>
</feature>
<feature type="transmembrane region" description="Helical" evidence="8">
    <location>
        <begin position="145"/>
        <end position="168"/>
    </location>
</feature>
<sequence length="409" mass="46833">MDFIQLIKNGERITLDIPVYAATFAIPASALALLIAIPNFPGVIKQILAIPLLIANIVYPLIFTSHPMLNLVGGPFNFSVNLRFLELLYTGPLLQDRPVYASLYSLWVDFWSCIRTFPKPAKETTADIKKGDTKVYKKDMKFYHIITRLVFCLACVDVLSAWFATFTMHDIITLQQDRSPFLLVLFLLAGLFLTVGFNSGGYGLHLFYCIFVEGGSYSSQQYRILMDHPLVSSSLSEVWSHRWHHLFKSTWLAFPFRPTRLVTQRLLAKRTKYYVGISILMASISVFVISGLMHEYMILCNVGWPIYRRMFVGQQAVFFTANGVGVICEGIVKTIAKRVLPHSLYNSSAIRVLQHIWVVTFGLVFFTWFMEGFSYWGVYNDHPFQFSRPYIYGYVKSHPSLQPYFGSAY</sequence>
<gene>
    <name evidence="10" type="ORF">BCR42DRAFT_408842</name>
</gene>
<comment type="caution">
    <text evidence="10">The sequence shown here is derived from an EMBL/GenBank/DDBJ whole genome shotgun (WGS) entry which is preliminary data.</text>
</comment>
<dbReference type="InterPro" id="IPR032805">
    <property type="entry name" value="Wax_synthase_dom"/>
</dbReference>
<reference evidence="10 11" key="1">
    <citation type="submission" date="2016-07" db="EMBL/GenBank/DDBJ databases">
        <title>Pervasive Adenine N6-methylation of Active Genes in Fungi.</title>
        <authorList>
            <consortium name="DOE Joint Genome Institute"/>
            <person name="Mondo S.J."/>
            <person name="Dannebaum R.O."/>
            <person name="Kuo R.C."/>
            <person name="Labutti K."/>
            <person name="Haridas S."/>
            <person name="Kuo A."/>
            <person name="Salamov A."/>
            <person name="Ahrendt S.R."/>
            <person name="Lipzen A."/>
            <person name="Sullivan W."/>
            <person name="Andreopoulos W.B."/>
            <person name="Clum A."/>
            <person name="Lindquist E."/>
            <person name="Daum C."/>
            <person name="Ramamoorthy G.K."/>
            <person name="Gryganskyi A."/>
            <person name="Culley D."/>
            <person name="Magnuson J.K."/>
            <person name="James T.Y."/>
            <person name="O'Malley M.A."/>
            <person name="Stajich J.E."/>
            <person name="Spatafora J.W."/>
            <person name="Visel A."/>
            <person name="Grigoriev I.V."/>
        </authorList>
    </citation>
    <scope>NUCLEOTIDE SEQUENCE [LARGE SCALE GENOMIC DNA]</scope>
    <source>
        <strain evidence="10 11">NRRL 1336</strain>
    </source>
</reference>
<comment type="pathway">
    <text evidence="2">Secondary metabolite biosynthesis.</text>
</comment>
<keyword evidence="11" id="KW-1185">Reference proteome</keyword>
<evidence type="ECO:0000256" key="5">
    <source>
        <dbReference type="ARBA" id="ARBA00022692"/>
    </source>
</evidence>
<dbReference type="PANTHER" id="PTHR31595:SF57">
    <property type="entry name" value="OS04G0481900 PROTEIN"/>
    <property type="match status" value="1"/>
</dbReference>
<comment type="similarity">
    <text evidence="3">Belongs to the wax synthase family.</text>
</comment>
<dbReference type="OrthoDB" id="1077582at2759"/>
<dbReference type="STRING" id="90262.A0A1X2IQB4"/>
<dbReference type="GO" id="GO:0008374">
    <property type="term" value="F:O-acyltransferase activity"/>
    <property type="evidence" value="ECO:0007669"/>
    <property type="project" value="InterPro"/>
</dbReference>
<proteinExistence type="inferred from homology"/>
<feature type="transmembrane region" description="Helical" evidence="8">
    <location>
        <begin position="312"/>
        <end position="332"/>
    </location>
</feature>
<dbReference type="EMBL" id="MCGE01000006">
    <property type="protein sequence ID" value="ORZ20471.1"/>
    <property type="molecule type" value="Genomic_DNA"/>
</dbReference>
<dbReference type="GO" id="GO:0016020">
    <property type="term" value="C:membrane"/>
    <property type="evidence" value="ECO:0007669"/>
    <property type="project" value="UniProtKB-SubCell"/>
</dbReference>
<accession>A0A1X2IQB4</accession>
<evidence type="ECO:0000256" key="2">
    <source>
        <dbReference type="ARBA" id="ARBA00005179"/>
    </source>
</evidence>
<evidence type="ECO:0000256" key="3">
    <source>
        <dbReference type="ARBA" id="ARBA00007282"/>
    </source>
</evidence>
<name>A0A1X2IQB4_9FUNG</name>
<evidence type="ECO:0000259" key="9">
    <source>
        <dbReference type="Pfam" id="PF13813"/>
    </source>
</evidence>
<keyword evidence="4" id="KW-0808">Transferase</keyword>
<evidence type="ECO:0000256" key="1">
    <source>
        <dbReference type="ARBA" id="ARBA00004141"/>
    </source>
</evidence>
<evidence type="ECO:0000256" key="8">
    <source>
        <dbReference type="SAM" id="Phobius"/>
    </source>
</evidence>
<organism evidence="10 11">
    <name type="scientific">Absidia repens</name>
    <dbReference type="NCBI Taxonomy" id="90262"/>
    <lineage>
        <taxon>Eukaryota</taxon>
        <taxon>Fungi</taxon>
        <taxon>Fungi incertae sedis</taxon>
        <taxon>Mucoromycota</taxon>
        <taxon>Mucoromycotina</taxon>
        <taxon>Mucoromycetes</taxon>
        <taxon>Mucorales</taxon>
        <taxon>Cunninghamellaceae</taxon>
        <taxon>Absidia</taxon>
    </lineage>
</organism>